<keyword evidence="4" id="KW-0813">Transport</keyword>
<dbReference type="PANTHER" id="PTHR43649:SF12">
    <property type="entry name" value="DIACETYLCHITOBIOSE BINDING PROTEIN DASA"/>
    <property type="match status" value="1"/>
</dbReference>
<dbReference type="SUPFAM" id="SSF53850">
    <property type="entry name" value="Periplasmic binding protein-like II"/>
    <property type="match status" value="1"/>
</dbReference>
<evidence type="ECO:0000313" key="4">
    <source>
        <dbReference type="EMBL" id="SDT37632.1"/>
    </source>
</evidence>
<dbReference type="Pfam" id="PF01547">
    <property type="entry name" value="SBP_bac_1"/>
    <property type="match status" value="1"/>
</dbReference>
<accession>A0A1H1ZW60</accession>
<evidence type="ECO:0000256" key="3">
    <source>
        <dbReference type="ARBA" id="ARBA00022764"/>
    </source>
</evidence>
<keyword evidence="5" id="KW-1185">Reference proteome</keyword>
<name>A0A1H1ZW60_9BRAD</name>
<evidence type="ECO:0000313" key="5">
    <source>
        <dbReference type="Proteomes" id="UP000243904"/>
    </source>
</evidence>
<dbReference type="Proteomes" id="UP000243904">
    <property type="component" value="Chromosome I"/>
</dbReference>
<proteinExistence type="inferred from homology"/>
<dbReference type="PROSITE" id="PS51318">
    <property type="entry name" value="TAT"/>
    <property type="match status" value="1"/>
</dbReference>
<keyword evidence="4" id="KW-0762">Sugar transport</keyword>
<organism evidence="4 5">
    <name type="scientific">Bradyrhizobium canariense</name>
    <dbReference type="NCBI Taxonomy" id="255045"/>
    <lineage>
        <taxon>Bacteria</taxon>
        <taxon>Pseudomonadati</taxon>
        <taxon>Pseudomonadota</taxon>
        <taxon>Alphaproteobacteria</taxon>
        <taxon>Hyphomicrobiales</taxon>
        <taxon>Nitrobacteraceae</taxon>
        <taxon>Bradyrhizobium</taxon>
    </lineage>
</organism>
<comment type="subcellular location">
    <subcellularLocation>
        <location evidence="1">Periplasm</location>
    </subcellularLocation>
</comment>
<dbReference type="InterPro" id="IPR050490">
    <property type="entry name" value="Bact_solute-bd_prot1"/>
</dbReference>
<dbReference type="PANTHER" id="PTHR43649">
    <property type="entry name" value="ARABINOSE-BINDING PROTEIN-RELATED"/>
    <property type="match status" value="1"/>
</dbReference>
<dbReference type="GO" id="GO:0042597">
    <property type="term" value="C:periplasmic space"/>
    <property type="evidence" value="ECO:0007669"/>
    <property type="project" value="UniProtKB-SubCell"/>
</dbReference>
<dbReference type="InterPro" id="IPR006311">
    <property type="entry name" value="TAT_signal"/>
</dbReference>
<dbReference type="RefSeq" id="WP_146689684.1">
    <property type="nucleotide sequence ID" value="NZ_LT629750.1"/>
</dbReference>
<keyword evidence="3" id="KW-0574">Periplasm</keyword>
<dbReference type="AlphaFoldDB" id="A0A1H1ZW60"/>
<gene>
    <name evidence="4" type="ORF">SAMN05444158_5696</name>
</gene>
<evidence type="ECO:0000256" key="1">
    <source>
        <dbReference type="ARBA" id="ARBA00004418"/>
    </source>
</evidence>
<evidence type="ECO:0000256" key="2">
    <source>
        <dbReference type="ARBA" id="ARBA00008520"/>
    </source>
</evidence>
<dbReference type="EMBL" id="LT629750">
    <property type="protein sequence ID" value="SDT37632.1"/>
    <property type="molecule type" value="Genomic_DNA"/>
</dbReference>
<comment type="similarity">
    <text evidence="2">Belongs to the bacterial solute-binding protein 1 family.</text>
</comment>
<dbReference type="Gene3D" id="3.40.190.10">
    <property type="entry name" value="Periplasmic binding protein-like II"/>
    <property type="match status" value="1"/>
</dbReference>
<protein>
    <submittedName>
        <fullName evidence="4">Multiple sugar transport system substrate-binding protein</fullName>
    </submittedName>
</protein>
<dbReference type="InterPro" id="IPR006059">
    <property type="entry name" value="SBP"/>
</dbReference>
<sequence length="438" mass="48864">MSKANIGLTRRTILKSGVAAAAFSPLGAPAVHAQTKEIRLLQDQTFVDSLRVIKEAAARYEQERGVRVVVDTVPSADLYPRILAGIRGGRPYDLTMIIFVAHMLSLANEGQLAPVTSLVNKYKWGKRILFPVKGEHYYYPWAYALCWMNYRKDLYDTLKLEPPKTLDQLVENSQKCMSTSGSQRYGYSTPIGSNIATSWMAFGPLWAEGAQLFDDKWTVALDTPDGRKGAAKYLDFMAGLYKTMPPGETQGDFGSVLVKFGADQTAHAPQAGRLMDYMEQRVPEMADKCGIAAFPDSSGTRRAVNHGYKGFLVGNTPMAEESIKFLEWWSEGPYIDFLHTAPLTFQPPRLDLYDDARWTNNPILKKHSEAVRTMRGFLDDPALTIRSIDTEGPAPDIRPAKVFEANVLPEMLQKKLLKGMPSDVCVDEAITRIRQLIA</sequence>
<reference evidence="5" key="1">
    <citation type="submission" date="2016-10" db="EMBL/GenBank/DDBJ databases">
        <authorList>
            <person name="Varghese N."/>
            <person name="Submissions S."/>
        </authorList>
    </citation>
    <scope>NUCLEOTIDE SEQUENCE [LARGE SCALE GENOMIC DNA]</scope>
    <source>
        <strain evidence="5">GAS369</strain>
    </source>
</reference>